<name>A0AA35CJZ2_9FIRM</name>
<dbReference type="Pfam" id="PF26593">
    <property type="entry name" value="TraC-like"/>
    <property type="match status" value="1"/>
</dbReference>
<dbReference type="AlphaFoldDB" id="A0AA35CJZ2"/>
<feature type="domain" description="TraC-like" evidence="2">
    <location>
        <begin position="155"/>
        <end position="261"/>
    </location>
</feature>
<dbReference type="InterPro" id="IPR058596">
    <property type="entry name" value="TraC-like_dom"/>
</dbReference>
<organism evidence="3 4">
    <name type="scientific">Caldinitratiruptor microaerophilus</name>
    <dbReference type="NCBI Taxonomy" id="671077"/>
    <lineage>
        <taxon>Bacteria</taxon>
        <taxon>Bacillati</taxon>
        <taxon>Bacillota</taxon>
        <taxon>Clostridia</taxon>
        <taxon>Eubacteriales</taxon>
        <taxon>Symbiobacteriaceae</taxon>
        <taxon>Caldinitratiruptor</taxon>
    </lineage>
</organism>
<sequence length="333" mass="36251">MSPISDRSYLIPRQVTTRFEFFPGFGWPELFALAAAIALGAGLAALAGGLGLSRPVRAALFVLPPGAVWQLVRGGPNSLLAALQRLRLYRTHPQRYLYRLGGASPVAPIPATHPGVGPLTFLSAVVPFRRPRSQAQARSSLPPAVGAWFPVQDVDDAVLVRRDGALVAGLWVLPVNLSLCSSAEQGRIIAAVHEALNALQHPAQILSVARPVDLDAYVRGLEARLQEVDPARQRLLRPYIRYVSGLVASGEALERRYYVLLPQPPGPGAREELLRRAAELAERLRRADLEAHVLGGRELLDLLHTWSHPAQAAFERLPDGPPSLTTFLEVPER</sequence>
<evidence type="ECO:0000259" key="2">
    <source>
        <dbReference type="Pfam" id="PF26593"/>
    </source>
</evidence>
<gene>
    <name evidence="3" type="ORF">caldi_08630</name>
</gene>
<protein>
    <recommendedName>
        <fullName evidence="2">TraC-like domain-containing protein</fullName>
    </recommendedName>
</protein>
<evidence type="ECO:0000256" key="1">
    <source>
        <dbReference type="SAM" id="Phobius"/>
    </source>
</evidence>
<keyword evidence="1" id="KW-1133">Transmembrane helix</keyword>
<dbReference type="RefSeq" id="WP_264843872.1">
    <property type="nucleotide sequence ID" value="NZ_AP025628.1"/>
</dbReference>
<keyword evidence="4" id="KW-1185">Reference proteome</keyword>
<evidence type="ECO:0000313" key="4">
    <source>
        <dbReference type="Proteomes" id="UP001163687"/>
    </source>
</evidence>
<dbReference type="KEGG" id="cmic:caldi_08630"/>
<evidence type="ECO:0000313" key="3">
    <source>
        <dbReference type="EMBL" id="BDG59773.1"/>
    </source>
</evidence>
<proteinExistence type="predicted"/>
<reference evidence="3" key="1">
    <citation type="submission" date="2022-03" db="EMBL/GenBank/DDBJ databases">
        <title>Complete genome sequence of Caldinitratiruptor microaerophilus.</title>
        <authorList>
            <person name="Mukaiyama R."/>
            <person name="Nishiyama T."/>
            <person name="Ueda K."/>
        </authorList>
    </citation>
    <scope>NUCLEOTIDE SEQUENCE</scope>
    <source>
        <strain evidence="3">JCM 16183</strain>
    </source>
</reference>
<feature type="transmembrane region" description="Helical" evidence="1">
    <location>
        <begin position="30"/>
        <end position="52"/>
    </location>
</feature>
<keyword evidence="1" id="KW-0812">Transmembrane</keyword>
<dbReference type="Proteomes" id="UP001163687">
    <property type="component" value="Chromosome"/>
</dbReference>
<dbReference type="EMBL" id="AP025628">
    <property type="protein sequence ID" value="BDG59773.1"/>
    <property type="molecule type" value="Genomic_DNA"/>
</dbReference>
<keyword evidence="1" id="KW-0472">Membrane</keyword>
<accession>A0AA35CJZ2</accession>